<dbReference type="Proteomes" id="UP000198765">
    <property type="component" value="Chromosome I"/>
</dbReference>
<proteinExistence type="predicted"/>
<evidence type="ECO:0000313" key="2">
    <source>
        <dbReference type="EMBL" id="SBT46904.1"/>
    </source>
</evidence>
<keyword evidence="1" id="KW-0812">Transmembrane</keyword>
<dbReference type="EMBL" id="LT594324">
    <property type="protein sequence ID" value="SBT46904.1"/>
    <property type="molecule type" value="Genomic_DNA"/>
</dbReference>
<evidence type="ECO:0000256" key="1">
    <source>
        <dbReference type="SAM" id="Phobius"/>
    </source>
</evidence>
<keyword evidence="1" id="KW-0472">Membrane</keyword>
<keyword evidence="3" id="KW-1185">Reference proteome</keyword>
<dbReference type="OrthoDB" id="3392915at2"/>
<keyword evidence="1" id="KW-1133">Transmembrane helix</keyword>
<name>A0A1A8ZS08_9ACTN</name>
<reference evidence="2 3" key="1">
    <citation type="submission" date="2016-06" db="EMBL/GenBank/DDBJ databases">
        <authorList>
            <person name="Kjaerup R.B."/>
            <person name="Dalgaard T.S."/>
            <person name="Juul-Madsen H.R."/>
        </authorList>
    </citation>
    <scope>NUCLEOTIDE SEQUENCE [LARGE SCALE GENOMIC DNA]</scope>
    <source>
        <strain evidence="2 3">DSM 45248</strain>
    </source>
</reference>
<gene>
    <name evidence="2" type="ORF">GA0070621_2747</name>
</gene>
<organism evidence="2 3">
    <name type="scientific">Micromonospora narathiwatensis</name>
    <dbReference type="NCBI Taxonomy" id="299146"/>
    <lineage>
        <taxon>Bacteria</taxon>
        <taxon>Bacillati</taxon>
        <taxon>Actinomycetota</taxon>
        <taxon>Actinomycetes</taxon>
        <taxon>Micromonosporales</taxon>
        <taxon>Micromonosporaceae</taxon>
        <taxon>Micromonospora</taxon>
    </lineage>
</organism>
<accession>A0A1A8ZS08</accession>
<dbReference type="AlphaFoldDB" id="A0A1A8ZS08"/>
<feature type="transmembrane region" description="Helical" evidence="1">
    <location>
        <begin position="92"/>
        <end position="113"/>
    </location>
</feature>
<dbReference type="RefSeq" id="WP_157739974.1">
    <property type="nucleotide sequence ID" value="NZ_LT594324.1"/>
</dbReference>
<feature type="transmembrane region" description="Helical" evidence="1">
    <location>
        <begin position="54"/>
        <end position="80"/>
    </location>
</feature>
<feature type="transmembrane region" description="Helical" evidence="1">
    <location>
        <begin position="19"/>
        <end position="42"/>
    </location>
</feature>
<sequence>MSAPEVPASGTSRSTRDKVAAIVTVPAWYAMLYLAFVGWVAWQARTGVDGWEDLIVFAAIAYGALAFVLGSTIGIVIMPIRVRSAKWRASPVISGTVAAAIGLVGCALIPLIIRLLDLLQSA</sequence>
<protein>
    <submittedName>
        <fullName evidence="2">Uncharacterized protein</fullName>
    </submittedName>
</protein>
<dbReference type="PATRIC" id="fig|299146.4.peg.2848"/>
<evidence type="ECO:0000313" key="3">
    <source>
        <dbReference type="Proteomes" id="UP000198765"/>
    </source>
</evidence>